<dbReference type="Proteomes" id="UP000002194">
    <property type="component" value="Chromosome"/>
</dbReference>
<dbReference type="HOGENOM" id="CLU_268615_0_0_7"/>
<evidence type="ECO:0000313" key="2">
    <source>
        <dbReference type="EMBL" id="AAS96626.1"/>
    </source>
</evidence>
<sequence>MKADVVSVTGCPHPFRPGDRVHDVVPVGGTLESIVVRGLDDMGVPEALRGCGHAFVDGEYVPRDRWADVTPRAGSTVTYRLVPAGGGGGSKALRGLLTVAVIALAVVSQQYYLATYGTTFTTAAGVTAYTAGSMAASAAVAAAVTGAGMLAINSLVPLRPASLSQGTASSAADSPTYSIEGARNTLRPWGTVPLLLGRHRIVPPQCAMPYTEVVGNDQYVRQLFCLGYAEMQIETGFRLGETDINAYSDVQLEVLPFADKTSRPAHYSNDVYEQSLSVQLKQSGGWQMRTTPQACDRIDIDISLPRGLVQFNDRAQKVERTVLIEAQYAPKGSQAWASLGGPLQVGATSYQFERARQQVKVGEYVDGNIYDIMEWRDVPQWHVICSSASGRIEQRAGAIGVDSPQPTPAGYTGIVQVRVVGAVVSRVVIIAPAGSDAITYTTGTANNRAQLSLSPLSLPITSLEMTAAQTSALRRTVGVDVPTGQYDVRVRRITADTDDSKIADETWWGVLRSTRKIAPLRFSRPLCVVSTRIRATGQLNGALDELNCIAQTVCLDWDKATRTWVRRPTSNPASLFRYVLQGPAIARPVPDDRIDLDQLAYWHEFCERRRLTYNRVHDYTASVEEVLDDVAAAGLAGRARPNGKWSVVIDEPRTRVAQHFSPRTSWGFRSTKALPQQPHAWRVRFVNATQDWKQDERIVYADGYDADNATVFEGLELPGVTDPEQVWVLGRHHIACARLRPEEYELYADMEHLVCTRGDLVVVQHDVPMWGVASGRVKSVAGQVLTVDEPVGMEAGQAYRIRWRSADGASHVRDVVTVAGLSQTLQLSGTGEVPEAGDLWLFGLLGRECAQLVVKGIEPGENLTARLVLVDYAPAVFDAATGPIPPFDSNITLQGDDPAKPPHPPSVLSLRSDEAVLVRQASGALVPRIAVDYRASGGASVQVRVRPAGGSWRLAGSAAVEDGVVYADGVEESVEYEVCVQASTRLGVGSGWTAPQRHTVVGRTTPPPAPSGVYLEGAHVYWTMPDDAPVDVAGWEVLMGMDDTDPVERALLLTPGLLTERRFDVGPWAGRARRVFVRTVDDIGLRSPAVSAVVNLGDEPVQNVVLTISEAAQGWPGTLADGIRIDGKVHAAGARAMWAGGAMWSPTTMWGDAYLPASYVARLLVPEEATGARLRVAVQVVAGVIDAVEYAHGPRRPAWGDSPMWGAAAMWGGVIPTAWNPMPDMLDVATGDEVYIRVTSRGGTQGVFADVQWTFDVPDADITLDGVAVPSSGMRLPVPAGLFRWIRAITFGLEFDGGTAASCRYLDKGVIEAGRVVSGPLVQCIDSNGAPVAGRIDARLQGAAGG</sequence>
<organism evidence="2 3">
    <name type="scientific">Nitratidesulfovibrio vulgaris (strain ATCC 29579 / DSM 644 / CCUG 34227 / NCIMB 8303 / VKM B-1760 / Hildenborough)</name>
    <name type="common">Desulfovibrio vulgaris</name>
    <dbReference type="NCBI Taxonomy" id="882"/>
    <lineage>
        <taxon>Bacteria</taxon>
        <taxon>Pseudomonadati</taxon>
        <taxon>Thermodesulfobacteriota</taxon>
        <taxon>Desulfovibrionia</taxon>
        <taxon>Desulfovibrionales</taxon>
        <taxon>Desulfovibrionaceae</taxon>
        <taxon>Nitratidesulfovibrio</taxon>
    </lineage>
</organism>
<protein>
    <submittedName>
        <fullName evidence="2">Tail fiber protein, putative</fullName>
    </submittedName>
</protein>
<dbReference type="InterPro" id="IPR055385">
    <property type="entry name" value="GpJ_HDII-ins2"/>
</dbReference>
<dbReference type="PATRIC" id="fig|882.5.peg.1962"/>
<evidence type="ECO:0000313" key="3">
    <source>
        <dbReference type="Proteomes" id="UP000002194"/>
    </source>
</evidence>
<dbReference type="InterPro" id="IPR003961">
    <property type="entry name" value="FN3_dom"/>
</dbReference>
<dbReference type="PANTHER" id="PTHR36251">
    <property type="entry name" value="FELS-1 PROPHAGE HOST SPECIFICITY PROTEIN-RELATED"/>
    <property type="match status" value="1"/>
</dbReference>
<dbReference type="RefSeq" id="WP_010939430.1">
    <property type="nucleotide sequence ID" value="NC_002937.3"/>
</dbReference>
<gene>
    <name evidence="2" type="ordered locus">DVU_2153</name>
</gene>
<dbReference type="PaxDb" id="882-DVU_2153"/>
<dbReference type="STRING" id="882.DVU_2153"/>
<dbReference type="Pfam" id="PF24801">
    <property type="entry name" value="FNIII-A_GpJ"/>
    <property type="match status" value="2"/>
</dbReference>
<dbReference type="InterPro" id="IPR010654">
    <property type="entry name" value="Phage_lambda_tail_I"/>
</dbReference>
<dbReference type="NCBIfam" id="NF040662">
    <property type="entry name" value="attach_TipJ_rel"/>
    <property type="match status" value="1"/>
</dbReference>
<dbReference type="EnsemblBacteria" id="AAS96626">
    <property type="protein sequence ID" value="AAS96626"/>
    <property type="gene ID" value="DVU_2153"/>
</dbReference>
<keyword evidence="3" id="KW-1185">Reference proteome</keyword>
<dbReference type="OrthoDB" id="9781023at2"/>
<proteinExistence type="predicted"/>
<dbReference type="PROSITE" id="PS50853">
    <property type="entry name" value="FN3"/>
    <property type="match status" value="1"/>
</dbReference>
<accession>Q72A44</accession>
<dbReference type="InterPro" id="IPR053171">
    <property type="entry name" value="Viral_Tip_Attach_Protein"/>
</dbReference>
<dbReference type="eggNOG" id="COG4733">
    <property type="taxonomic scope" value="Bacteria"/>
</dbReference>
<reference evidence="2 3" key="1">
    <citation type="journal article" date="2004" name="Nat. Biotechnol.">
        <title>The genome sequence of the anaerobic, sulfate-reducing bacterium Desulfovibrio vulgaris Hildenborough.</title>
        <authorList>
            <person name="Heidelberg J.F."/>
            <person name="Seshadri R."/>
            <person name="Haveman S.A."/>
            <person name="Hemme C.L."/>
            <person name="Paulsen I.T."/>
            <person name="Kolonay J.F."/>
            <person name="Eisen J.A."/>
            <person name="Ward N."/>
            <person name="Methe B."/>
            <person name="Brinkac L.M."/>
            <person name="Daugherty S.C."/>
            <person name="Deboy R.T."/>
            <person name="Dodson R.J."/>
            <person name="Durkin A.S."/>
            <person name="Madupu R."/>
            <person name="Nelson W.C."/>
            <person name="Sullivan S.A."/>
            <person name="Fouts D."/>
            <person name="Haft D.H."/>
            <person name="Selengut J."/>
            <person name="Peterson J.D."/>
            <person name="Davidsen T.M."/>
            <person name="Zafar N."/>
            <person name="Zhou L."/>
            <person name="Radune D."/>
            <person name="Dimitrov G."/>
            <person name="Hance M."/>
            <person name="Tran K."/>
            <person name="Khouri H."/>
            <person name="Gill J."/>
            <person name="Utterback T.R."/>
            <person name="Feldblyum T.V."/>
            <person name="Wall J.D."/>
            <person name="Voordouw G."/>
            <person name="Fraser C.M."/>
        </authorList>
    </citation>
    <scope>NUCLEOTIDE SEQUENCE [LARGE SCALE GENOMIC DNA]</scope>
    <source>
        <strain evidence="3">ATCC 29579 / DSM 644 / NCIMB 8303 / VKM B-1760 / Hildenborough</strain>
    </source>
</reference>
<name>Q72A44_NITV2</name>
<dbReference type="KEGG" id="dvu:DVU_2153"/>
<dbReference type="EMBL" id="AE017285">
    <property type="protein sequence ID" value="AAS96626.1"/>
    <property type="molecule type" value="Genomic_DNA"/>
</dbReference>
<feature type="domain" description="Fibronectin type-III" evidence="1">
    <location>
        <begin position="901"/>
        <end position="1008"/>
    </location>
</feature>
<dbReference type="Pfam" id="PF06805">
    <property type="entry name" value="Lambda_tail_I"/>
    <property type="match status" value="1"/>
</dbReference>
<evidence type="ECO:0000259" key="1">
    <source>
        <dbReference type="PROSITE" id="PS50853"/>
    </source>
</evidence>
<dbReference type="PANTHER" id="PTHR36251:SF2">
    <property type="entry name" value="GIFSY-2 PROPHAGE HOST SPECIFICITY PROTEIN J, PHAGE LAMBDA"/>
    <property type="match status" value="1"/>
</dbReference>